<keyword evidence="2" id="KW-1185">Reference proteome</keyword>
<proteinExistence type="predicted"/>
<dbReference type="EMBL" id="WTXG01000090">
    <property type="protein sequence ID" value="KAI0293689.1"/>
    <property type="molecule type" value="Genomic_DNA"/>
</dbReference>
<accession>A0AAD4LZA9</accession>
<dbReference type="Proteomes" id="UP001203297">
    <property type="component" value="Unassembled WGS sequence"/>
</dbReference>
<comment type="caution">
    <text evidence="1">The sequence shown here is derived from an EMBL/GenBank/DDBJ whole genome shotgun (WGS) entry which is preliminary data.</text>
</comment>
<organism evidence="1 2">
    <name type="scientific">Multifurca ochricompacta</name>
    <dbReference type="NCBI Taxonomy" id="376703"/>
    <lineage>
        <taxon>Eukaryota</taxon>
        <taxon>Fungi</taxon>
        <taxon>Dikarya</taxon>
        <taxon>Basidiomycota</taxon>
        <taxon>Agaricomycotina</taxon>
        <taxon>Agaricomycetes</taxon>
        <taxon>Russulales</taxon>
        <taxon>Russulaceae</taxon>
        <taxon>Multifurca</taxon>
    </lineage>
</organism>
<evidence type="ECO:0000313" key="2">
    <source>
        <dbReference type="Proteomes" id="UP001203297"/>
    </source>
</evidence>
<name>A0AAD4LZA9_9AGAM</name>
<evidence type="ECO:0000313" key="1">
    <source>
        <dbReference type="EMBL" id="KAI0293689.1"/>
    </source>
</evidence>
<gene>
    <name evidence="1" type="ORF">B0F90DRAFT_1928137</name>
</gene>
<reference evidence="1" key="1">
    <citation type="journal article" date="2022" name="New Phytol.">
        <title>Evolutionary transition to the ectomycorrhizal habit in the genomes of a hyperdiverse lineage of mushroom-forming fungi.</title>
        <authorList>
            <person name="Looney B."/>
            <person name="Miyauchi S."/>
            <person name="Morin E."/>
            <person name="Drula E."/>
            <person name="Courty P.E."/>
            <person name="Kohler A."/>
            <person name="Kuo A."/>
            <person name="LaButti K."/>
            <person name="Pangilinan J."/>
            <person name="Lipzen A."/>
            <person name="Riley R."/>
            <person name="Andreopoulos W."/>
            <person name="He G."/>
            <person name="Johnson J."/>
            <person name="Nolan M."/>
            <person name="Tritt A."/>
            <person name="Barry K.W."/>
            <person name="Grigoriev I.V."/>
            <person name="Nagy L.G."/>
            <person name="Hibbett D."/>
            <person name="Henrissat B."/>
            <person name="Matheny P.B."/>
            <person name="Labbe J."/>
            <person name="Martin F.M."/>
        </authorList>
    </citation>
    <scope>NUCLEOTIDE SEQUENCE</scope>
    <source>
        <strain evidence="1">BPL690</strain>
    </source>
</reference>
<protein>
    <submittedName>
        <fullName evidence="1">Uncharacterized protein</fullName>
    </submittedName>
</protein>
<sequence length="365" mass="40389">MVSTRHREGGGRISLKAFSEIDGRALIWTLESLDEDHELEQFFASIPGFCSSSLIPDSLKAFKAPNREAMSQALIGLRLMHRTLTSSLVTESVKQRRIVIFTKAMNVASLPINWAVLQCTVYREWNGLLKSVEFGLFLMRIDYYGMFVSYIAHGDSAILACLIDISRRTVHDYSNHGWTWTVGAGGRSMALKSVLKFNIHNTFPSLQHDFCSLWNEVVLEAQNAKEDRVRSAAIFVLRHMRDAYIDLHEGTDATPTAFSASAADENVVLLLLSSYPLCNIKSHRRVISDLMSRIPEVIAGSTEKLLIPPTLQHDGATAAAPPPTLACGLLSPVLNLALNNTNSRLSSYSYSLPILMCHVPGCGTH</sequence>
<dbReference type="AlphaFoldDB" id="A0AAD4LZA9"/>